<evidence type="ECO:0000313" key="2">
    <source>
        <dbReference type="EMBL" id="PQJ94750.1"/>
    </source>
</evidence>
<evidence type="ECO:0000256" key="1">
    <source>
        <dbReference type="SAM" id="MobiDB-lite"/>
    </source>
</evidence>
<evidence type="ECO:0000313" key="3">
    <source>
        <dbReference type="Proteomes" id="UP000239936"/>
    </source>
</evidence>
<organism evidence="2 3">
    <name type="scientific">Chromatium okenii</name>
    <dbReference type="NCBI Taxonomy" id="61644"/>
    <lineage>
        <taxon>Bacteria</taxon>
        <taxon>Pseudomonadati</taxon>
        <taxon>Pseudomonadota</taxon>
        <taxon>Gammaproteobacteria</taxon>
        <taxon>Chromatiales</taxon>
        <taxon>Chromatiaceae</taxon>
        <taxon>Chromatium</taxon>
    </lineage>
</organism>
<reference evidence="2 3" key="1">
    <citation type="submission" date="2018-01" db="EMBL/GenBank/DDBJ databases">
        <title>The complete genome sequence of Chromatium okenii LaCa, a purple sulfur bacterium with a turbulent life.</title>
        <authorList>
            <person name="Luedin S.M."/>
            <person name="Liechti N."/>
            <person name="Storelli N."/>
            <person name="Danza F."/>
            <person name="Wittwer M."/>
            <person name="Pothier J.F."/>
            <person name="Tonolla M.A."/>
        </authorList>
    </citation>
    <scope>NUCLEOTIDE SEQUENCE [LARGE SCALE GENOMIC DNA]</scope>
    <source>
        <strain evidence="2 3">LaCa</strain>
    </source>
</reference>
<proteinExistence type="predicted"/>
<feature type="compositionally biased region" description="Polar residues" evidence="1">
    <location>
        <begin position="109"/>
        <end position="118"/>
    </location>
</feature>
<feature type="region of interest" description="Disordered" evidence="1">
    <location>
        <begin position="90"/>
        <end position="118"/>
    </location>
</feature>
<name>A0A2S7XLZ7_9GAMM</name>
<feature type="compositionally biased region" description="Basic residues" evidence="1">
    <location>
        <begin position="99"/>
        <end position="108"/>
    </location>
</feature>
<dbReference type="AlphaFoldDB" id="A0A2S7XLZ7"/>
<dbReference type="EMBL" id="PPGH01000042">
    <property type="protein sequence ID" value="PQJ94750.1"/>
    <property type="molecule type" value="Genomic_DNA"/>
</dbReference>
<dbReference type="Proteomes" id="UP000239936">
    <property type="component" value="Unassembled WGS sequence"/>
</dbReference>
<keyword evidence="3" id="KW-1185">Reference proteome</keyword>
<sequence length="118" mass="13560">MVNVLDGAKVRKDITIATEIGEHWKSITNGIGNYWNCNAKKETYKHLGIGMINHNDIELRKNLIDASQYLTKVDYYLSLKPIDGKRNRIFGRGEIKQQQKPKRGRKRNTTSSKVDSVK</sequence>
<accession>A0A2S7XLZ7</accession>
<gene>
    <name evidence="2" type="ORF">CXB77_18430</name>
</gene>
<protein>
    <submittedName>
        <fullName evidence="2">Uncharacterized protein</fullName>
    </submittedName>
</protein>
<comment type="caution">
    <text evidence="2">The sequence shown here is derived from an EMBL/GenBank/DDBJ whole genome shotgun (WGS) entry which is preliminary data.</text>
</comment>